<dbReference type="STRING" id="227316.GA0070604_2647"/>
<protein>
    <submittedName>
        <fullName evidence="2">SnoaL-like domain-containing protein</fullName>
    </submittedName>
</protein>
<keyword evidence="3" id="KW-1185">Reference proteome</keyword>
<evidence type="ECO:0000313" key="3">
    <source>
        <dbReference type="Proteomes" id="UP000199696"/>
    </source>
</evidence>
<organism evidence="2 3">
    <name type="scientific">Micromonospora eburnea</name>
    <dbReference type="NCBI Taxonomy" id="227316"/>
    <lineage>
        <taxon>Bacteria</taxon>
        <taxon>Bacillati</taxon>
        <taxon>Actinomycetota</taxon>
        <taxon>Actinomycetes</taxon>
        <taxon>Micromonosporales</taxon>
        <taxon>Micromonosporaceae</taxon>
        <taxon>Micromonospora</taxon>
    </lineage>
</organism>
<dbReference type="InterPro" id="IPR032710">
    <property type="entry name" value="NTF2-like_dom_sf"/>
</dbReference>
<sequence>MASDAGHAETIERYVRFWNTEKPDEQRDLAAETFTDEVGYHAVIGVFTGRQALIGFHDQFTGRMPTAVFRPREEPQVHHDRARLMWEIEIDEGKPFAAGTDVLVFDPDGRISSVTVFLDRAPEGFDAHAHN</sequence>
<gene>
    <name evidence="2" type="ORF">GA0070604_2647</name>
</gene>
<reference evidence="3" key="1">
    <citation type="submission" date="2016-06" db="EMBL/GenBank/DDBJ databases">
        <authorList>
            <person name="Varghese N."/>
            <person name="Submissions Spin"/>
        </authorList>
    </citation>
    <scope>NUCLEOTIDE SEQUENCE [LARGE SCALE GENOMIC DNA]</scope>
    <source>
        <strain evidence="3">DSM 44814</strain>
    </source>
</reference>
<dbReference type="InterPro" id="IPR037401">
    <property type="entry name" value="SnoaL-like"/>
</dbReference>
<dbReference type="Proteomes" id="UP000199696">
    <property type="component" value="Unassembled WGS sequence"/>
</dbReference>
<dbReference type="RefSeq" id="WP_091127086.1">
    <property type="nucleotide sequence ID" value="NZ_FMHY01000002.1"/>
</dbReference>
<accession>A0A1C6UFV1</accession>
<dbReference type="Pfam" id="PF12680">
    <property type="entry name" value="SnoaL_2"/>
    <property type="match status" value="1"/>
</dbReference>
<dbReference type="OrthoDB" id="9808719at2"/>
<evidence type="ECO:0000259" key="1">
    <source>
        <dbReference type="Pfam" id="PF12680"/>
    </source>
</evidence>
<dbReference type="AlphaFoldDB" id="A0A1C6UFV1"/>
<name>A0A1C6UFV1_9ACTN</name>
<evidence type="ECO:0000313" key="2">
    <source>
        <dbReference type="EMBL" id="SCL52821.1"/>
    </source>
</evidence>
<dbReference type="SUPFAM" id="SSF54427">
    <property type="entry name" value="NTF2-like"/>
    <property type="match status" value="1"/>
</dbReference>
<feature type="domain" description="SnoaL-like" evidence="1">
    <location>
        <begin position="11"/>
        <end position="113"/>
    </location>
</feature>
<dbReference type="Gene3D" id="3.10.450.50">
    <property type="match status" value="1"/>
</dbReference>
<proteinExistence type="predicted"/>
<dbReference type="EMBL" id="FMHY01000002">
    <property type="protein sequence ID" value="SCL52821.1"/>
    <property type="molecule type" value="Genomic_DNA"/>
</dbReference>